<sequence length="337" mass="39431">MEQVINKQRAPRNRTIILNNEDISRLKKHLIKLEKPVSFEEIENKTIHQDIFEALGHLPDNFVDLVFVDPPYNLDKKFNFTSFKAMESEKYEEWLDSWVQKIIRLLKPDASVYICGDWKSSGAIFNVAKKYFQIQNRITFEREKGRGAKSNWKNCSEDIWFCTLSDDYHFDVEAVKMKRKVIAPYKDENGKPKDWEDNGDRKYRITYPSNVWTDITIPFWSMPENTDHPTQKPEKLIAKVILASSKLNDVVFDPFLGSGTTSVVAQKLGRRYVGIDIDELYCCLAEKRLENARQEKTVQGYSDGVFWERNTLNEQMNRNGKKHRVELSGNLFSNKLI</sequence>
<dbReference type="InterPro" id="IPR002052">
    <property type="entry name" value="DNA_methylase_N6_adenine_CS"/>
</dbReference>
<dbReference type="PRINTS" id="PR00508">
    <property type="entry name" value="S21N4MTFRASE"/>
</dbReference>
<dbReference type="EC" id="2.1.1.-" evidence="4"/>
<reference evidence="6 7" key="1">
    <citation type="journal article" date="2016" name="Nat. Commun.">
        <title>Thousands of microbial genomes shed light on interconnected biogeochemical processes in an aquifer system.</title>
        <authorList>
            <person name="Anantharaman K."/>
            <person name="Brown C.T."/>
            <person name="Hug L.A."/>
            <person name="Sharon I."/>
            <person name="Castelle C.J."/>
            <person name="Probst A.J."/>
            <person name="Thomas B.C."/>
            <person name="Singh A."/>
            <person name="Wilkins M.J."/>
            <person name="Karaoz U."/>
            <person name="Brodie E.L."/>
            <person name="Williams K.H."/>
            <person name="Hubbard S.S."/>
            <person name="Banfield J.F."/>
        </authorList>
    </citation>
    <scope>NUCLEOTIDE SEQUENCE [LARGE SCALE GENOMIC DNA]</scope>
</reference>
<accession>A0A1G2H784</accession>
<keyword evidence="2 6" id="KW-0489">Methyltransferase</keyword>
<dbReference type="GO" id="GO:0005737">
    <property type="term" value="C:cytoplasm"/>
    <property type="evidence" value="ECO:0007669"/>
    <property type="project" value="TreeGrafter"/>
</dbReference>
<dbReference type="Gene3D" id="3.40.50.150">
    <property type="entry name" value="Vaccinia Virus protein VP39"/>
    <property type="match status" value="1"/>
</dbReference>
<dbReference type="PANTHER" id="PTHR13370:SF3">
    <property type="entry name" value="TRNA (GUANINE(10)-N2)-METHYLTRANSFERASE HOMOLOG"/>
    <property type="match status" value="1"/>
</dbReference>
<dbReference type="InterPro" id="IPR001091">
    <property type="entry name" value="RM_Methyltransferase"/>
</dbReference>
<dbReference type="Proteomes" id="UP000177932">
    <property type="component" value="Unassembled WGS sequence"/>
</dbReference>
<evidence type="ECO:0000313" key="6">
    <source>
        <dbReference type="EMBL" id="OGZ58332.1"/>
    </source>
</evidence>
<dbReference type="GO" id="GO:0009007">
    <property type="term" value="F:site-specific DNA-methyltransferase (adenine-specific) activity"/>
    <property type="evidence" value="ECO:0007669"/>
    <property type="project" value="TreeGrafter"/>
</dbReference>
<proteinExistence type="inferred from homology"/>
<dbReference type="EMBL" id="MHOD01000010">
    <property type="protein sequence ID" value="OGZ58332.1"/>
    <property type="molecule type" value="Genomic_DNA"/>
</dbReference>
<keyword evidence="3" id="KW-0808">Transferase</keyword>
<organism evidence="6 7">
    <name type="scientific">Candidatus Spechtbacteria bacterium RIFCSPHIGHO2_01_FULL_43_30</name>
    <dbReference type="NCBI Taxonomy" id="1802158"/>
    <lineage>
        <taxon>Bacteria</taxon>
        <taxon>Candidatus Spechtiibacteriota</taxon>
    </lineage>
</organism>
<evidence type="ECO:0000256" key="3">
    <source>
        <dbReference type="ARBA" id="ARBA00022679"/>
    </source>
</evidence>
<evidence type="ECO:0000256" key="2">
    <source>
        <dbReference type="ARBA" id="ARBA00022603"/>
    </source>
</evidence>
<gene>
    <name evidence="6" type="ORF">A2827_03810</name>
</gene>
<evidence type="ECO:0000256" key="1">
    <source>
        <dbReference type="ARBA" id="ARBA00006594"/>
    </source>
</evidence>
<dbReference type="SUPFAM" id="SSF53335">
    <property type="entry name" value="S-adenosyl-L-methionine-dependent methyltransferases"/>
    <property type="match status" value="1"/>
</dbReference>
<dbReference type="PANTHER" id="PTHR13370">
    <property type="entry name" value="RNA METHYLASE-RELATED"/>
    <property type="match status" value="1"/>
</dbReference>
<name>A0A1G2H784_9BACT</name>
<evidence type="ECO:0000256" key="4">
    <source>
        <dbReference type="RuleBase" id="RU362026"/>
    </source>
</evidence>
<dbReference type="PROSITE" id="PS00092">
    <property type="entry name" value="N6_MTASE"/>
    <property type="match status" value="1"/>
</dbReference>
<comment type="similarity">
    <text evidence="1 4">Belongs to the N(4)/N(6)-methyltransferase family.</text>
</comment>
<dbReference type="AlphaFoldDB" id="A0A1G2H784"/>
<dbReference type="GO" id="GO:0032259">
    <property type="term" value="P:methylation"/>
    <property type="evidence" value="ECO:0007669"/>
    <property type="project" value="UniProtKB-KW"/>
</dbReference>
<protein>
    <recommendedName>
        <fullName evidence="4">Methyltransferase</fullName>
        <ecNumber evidence="4">2.1.1.-</ecNumber>
    </recommendedName>
</protein>
<evidence type="ECO:0000313" key="7">
    <source>
        <dbReference type="Proteomes" id="UP000177932"/>
    </source>
</evidence>
<dbReference type="InterPro" id="IPR002941">
    <property type="entry name" value="DNA_methylase_N4/N6"/>
</dbReference>
<dbReference type="Pfam" id="PF01555">
    <property type="entry name" value="N6_N4_Mtase"/>
    <property type="match status" value="1"/>
</dbReference>
<evidence type="ECO:0000259" key="5">
    <source>
        <dbReference type="Pfam" id="PF01555"/>
    </source>
</evidence>
<dbReference type="GO" id="GO:0003677">
    <property type="term" value="F:DNA binding"/>
    <property type="evidence" value="ECO:0007669"/>
    <property type="project" value="InterPro"/>
</dbReference>
<dbReference type="GO" id="GO:0008170">
    <property type="term" value="F:N-methyltransferase activity"/>
    <property type="evidence" value="ECO:0007669"/>
    <property type="project" value="InterPro"/>
</dbReference>
<feature type="domain" description="DNA methylase N-4/N-6" evidence="5">
    <location>
        <begin position="63"/>
        <end position="287"/>
    </location>
</feature>
<comment type="caution">
    <text evidence="6">The sequence shown here is derived from an EMBL/GenBank/DDBJ whole genome shotgun (WGS) entry which is preliminary data.</text>
</comment>
<dbReference type="InterPro" id="IPR029063">
    <property type="entry name" value="SAM-dependent_MTases_sf"/>
</dbReference>
<dbReference type="STRING" id="1802158.A2827_03810"/>